<evidence type="ECO:0000313" key="3">
    <source>
        <dbReference type="Proteomes" id="UP001152888"/>
    </source>
</evidence>
<dbReference type="EMBL" id="CAKOFQ010007114">
    <property type="protein sequence ID" value="CAH1991465.1"/>
    <property type="molecule type" value="Genomic_DNA"/>
</dbReference>
<organism evidence="2 3">
    <name type="scientific">Acanthoscelides obtectus</name>
    <name type="common">Bean weevil</name>
    <name type="synonym">Bruchus obtectus</name>
    <dbReference type="NCBI Taxonomy" id="200917"/>
    <lineage>
        <taxon>Eukaryota</taxon>
        <taxon>Metazoa</taxon>
        <taxon>Ecdysozoa</taxon>
        <taxon>Arthropoda</taxon>
        <taxon>Hexapoda</taxon>
        <taxon>Insecta</taxon>
        <taxon>Pterygota</taxon>
        <taxon>Neoptera</taxon>
        <taxon>Endopterygota</taxon>
        <taxon>Coleoptera</taxon>
        <taxon>Polyphaga</taxon>
        <taxon>Cucujiformia</taxon>
        <taxon>Chrysomeloidea</taxon>
        <taxon>Chrysomelidae</taxon>
        <taxon>Bruchinae</taxon>
        <taxon>Bruchini</taxon>
        <taxon>Acanthoscelides</taxon>
    </lineage>
</organism>
<protein>
    <submittedName>
        <fullName evidence="2">Uncharacterized protein</fullName>
    </submittedName>
</protein>
<accession>A0A9P0LDU0</accession>
<feature type="non-terminal residue" evidence="2">
    <location>
        <position position="199"/>
    </location>
</feature>
<comment type="caution">
    <text evidence="2">The sequence shown here is derived from an EMBL/GenBank/DDBJ whole genome shotgun (WGS) entry which is preliminary data.</text>
</comment>
<feature type="region of interest" description="Disordered" evidence="1">
    <location>
        <begin position="128"/>
        <end position="186"/>
    </location>
</feature>
<proteinExistence type="predicted"/>
<keyword evidence="3" id="KW-1185">Reference proteome</keyword>
<feature type="compositionally biased region" description="Polar residues" evidence="1">
    <location>
        <begin position="170"/>
        <end position="186"/>
    </location>
</feature>
<name>A0A9P0LDU0_ACAOB</name>
<feature type="compositionally biased region" description="Polar residues" evidence="1">
    <location>
        <begin position="128"/>
        <end position="139"/>
    </location>
</feature>
<feature type="region of interest" description="Disordered" evidence="1">
    <location>
        <begin position="87"/>
        <end position="112"/>
    </location>
</feature>
<reference evidence="2" key="1">
    <citation type="submission" date="2022-03" db="EMBL/GenBank/DDBJ databases">
        <authorList>
            <person name="Sayadi A."/>
        </authorList>
    </citation>
    <scope>NUCLEOTIDE SEQUENCE</scope>
</reference>
<dbReference type="AlphaFoldDB" id="A0A9P0LDU0"/>
<sequence length="199" mass="23227">ACSSKYLIFNSEVKKLEKKQKSSSGGFQDSNWFAFKSYIFYKAQMKLIRDQKQQTIREKMDLSRINKMKINDPRFEQWAQSILEAEESDFSGNDDSHNDPDYVSEHESDSEIEWEPETVALETTLDVSDTTSQNAAPSNEHQEIPTLTPRTYYGKNRYKWTADAPPSNMIPRNQLDTNNNEQCKQNQRLQVIIQRKKES</sequence>
<dbReference type="Proteomes" id="UP001152888">
    <property type="component" value="Unassembled WGS sequence"/>
</dbReference>
<evidence type="ECO:0000256" key="1">
    <source>
        <dbReference type="SAM" id="MobiDB-lite"/>
    </source>
</evidence>
<evidence type="ECO:0000313" key="2">
    <source>
        <dbReference type="EMBL" id="CAH1991465.1"/>
    </source>
</evidence>
<gene>
    <name evidence="2" type="ORF">ACAOBT_LOCUS20286</name>
</gene>
<feature type="compositionally biased region" description="Basic and acidic residues" evidence="1">
    <location>
        <begin position="94"/>
        <end position="109"/>
    </location>
</feature>